<gene>
    <name evidence="3" type="ORF">B5807_06771</name>
</gene>
<feature type="region of interest" description="Disordered" evidence="1">
    <location>
        <begin position="158"/>
        <end position="253"/>
    </location>
</feature>
<name>A0A1Y2M0R1_EPING</name>
<dbReference type="PANTHER" id="PTHR21354:SF0">
    <property type="entry name" value="ZINC FINGER PROTEIN 511"/>
    <property type="match status" value="1"/>
</dbReference>
<sequence length="282" mass="31470">MGVKRSHRDSLSSLEDPSSHSSRETLADIKLVHLDSQSAVCEQPAIMKCLLPPHEPLAFASIDEYDVHYRKTHMNRCSECQRNFPDEHILHLHIAENHDPFNAARRERGEQTYACLVPTCDRLCSTAPKRRMHCIDKHHFPRDYDFFIINDGIDRRNSMLRPTHRRRSSTINTTSSPNGRTKGESSASNAGDRMDVAQDGNGNHTSSHQHDTRSPLIKLRGRGGFSHPQATGRGSGLNEEAAPSSTTTNADPLDKLVSDMSALHFVPHSVRMARGRGRGRGG</sequence>
<dbReference type="InParanoid" id="A0A1Y2M0R1"/>
<reference evidence="3 4" key="1">
    <citation type="journal article" date="2017" name="Genome Announc.">
        <title>Genome sequence of the saprophytic ascomycete Epicoccum nigrum ICMP 19927 strain isolated from New Zealand.</title>
        <authorList>
            <person name="Fokin M."/>
            <person name="Fleetwood D."/>
            <person name="Weir B.S."/>
            <person name="Villas-Boas S.G."/>
        </authorList>
    </citation>
    <scope>NUCLEOTIDE SEQUENCE [LARGE SCALE GENOMIC DNA]</scope>
    <source>
        <strain evidence="3 4">ICMP 19927</strain>
    </source>
</reference>
<dbReference type="AlphaFoldDB" id="A0A1Y2M0R1"/>
<accession>A0A1Y2M0R1</accession>
<keyword evidence="4" id="KW-1185">Reference proteome</keyword>
<evidence type="ECO:0000313" key="3">
    <source>
        <dbReference type="EMBL" id="OSS48818.1"/>
    </source>
</evidence>
<dbReference type="OMA" id="CMTPQKR"/>
<dbReference type="InterPro" id="IPR013087">
    <property type="entry name" value="Znf_C2H2_type"/>
</dbReference>
<feature type="domain" description="C2H2-type" evidence="2">
    <location>
        <begin position="77"/>
        <end position="98"/>
    </location>
</feature>
<evidence type="ECO:0000259" key="2">
    <source>
        <dbReference type="PROSITE" id="PS00028"/>
    </source>
</evidence>
<dbReference type="PANTHER" id="PTHR21354">
    <property type="entry name" value="ZINC FINGER PROTEIN 511"/>
    <property type="match status" value="1"/>
</dbReference>
<proteinExistence type="predicted"/>
<protein>
    <recommendedName>
        <fullName evidence="2">C2H2-type domain-containing protein</fullName>
    </recommendedName>
</protein>
<dbReference type="PROSITE" id="PS00028">
    <property type="entry name" value="ZINC_FINGER_C2H2_1"/>
    <property type="match status" value="1"/>
</dbReference>
<dbReference type="SMART" id="SM00355">
    <property type="entry name" value="ZnF_C2H2"/>
    <property type="match status" value="2"/>
</dbReference>
<evidence type="ECO:0000256" key="1">
    <source>
        <dbReference type="SAM" id="MobiDB-lite"/>
    </source>
</evidence>
<dbReference type="Proteomes" id="UP000193240">
    <property type="component" value="Unassembled WGS sequence"/>
</dbReference>
<dbReference type="EMBL" id="KZ107845">
    <property type="protein sequence ID" value="OSS48818.1"/>
    <property type="molecule type" value="Genomic_DNA"/>
</dbReference>
<feature type="region of interest" description="Disordered" evidence="1">
    <location>
        <begin position="1"/>
        <end position="22"/>
    </location>
</feature>
<organism evidence="3 4">
    <name type="scientific">Epicoccum nigrum</name>
    <name type="common">Soil fungus</name>
    <name type="synonym">Epicoccum purpurascens</name>
    <dbReference type="NCBI Taxonomy" id="105696"/>
    <lineage>
        <taxon>Eukaryota</taxon>
        <taxon>Fungi</taxon>
        <taxon>Dikarya</taxon>
        <taxon>Ascomycota</taxon>
        <taxon>Pezizomycotina</taxon>
        <taxon>Dothideomycetes</taxon>
        <taxon>Pleosporomycetidae</taxon>
        <taxon>Pleosporales</taxon>
        <taxon>Pleosporineae</taxon>
        <taxon>Didymellaceae</taxon>
        <taxon>Epicoccum</taxon>
    </lineage>
</organism>
<evidence type="ECO:0000313" key="4">
    <source>
        <dbReference type="Proteomes" id="UP000193240"/>
    </source>
</evidence>
<dbReference type="InterPro" id="IPR039258">
    <property type="entry name" value="ZNF511"/>
</dbReference>